<name>A0A8J4VKT3_9ROSI</name>
<evidence type="ECO:0000256" key="3">
    <source>
        <dbReference type="ARBA" id="ARBA00022741"/>
    </source>
</evidence>
<dbReference type="OrthoDB" id="193931at2759"/>
<dbReference type="EMBL" id="JRKL02002067">
    <property type="protein sequence ID" value="KAF3960625.1"/>
    <property type="molecule type" value="Genomic_DNA"/>
</dbReference>
<keyword evidence="1" id="KW-0723">Serine/threonine-protein kinase</keyword>
<keyword evidence="8" id="KW-1185">Reference proteome</keyword>
<proteinExistence type="predicted"/>
<reference evidence="7" key="1">
    <citation type="submission" date="2020-03" db="EMBL/GenBank/DDBJ databases">
        <title>Castanea mollissima Vanexum genome sequencing.</title>
        <authorList>
            <person name="Staton M."/>
        </authorList>
    </citation>
    <scope>NUCLEOTIDE SEQUENCE</scope>
    <source>
        <tissue evidence="7">Leaf</tissue>
    </source>
</reference>
<comment type="caution">
    <text evidence="7">The sequence shown here is derived from an EMBL/GenBank/DDBJ whole genome shotgun (WGS) entry which is preliminary data.</text>
</comment>
<dbReference type="PANTHER" id="PTHR43895:SF91">
    <property type="entry name" value="CBL-INTERACTING SERINE_THREONINE-PROTEIN KINASE 6"/>
    <property type="match status" value="1"/>
</dbReference>
<dbReference type="Gene3D" id="1.10.510.10">
    <property type="entry name" value="Transferase(Phosphotransferase) domain 1"/>
    <property type="match status" value="1"/>
</dbReference>
<evidence type="ECO:0000256" key="4">
    <source>
        <dbReference type="ARBA" id="ARBA00022777"/>
    </source>
</evidence>
<evidence type="ECO:0000313" key="8">
    <source>
        <dbReference type="Proteomes" id="UP000737018"/>
    </source>
</evidence>
<protein>
    <recommendedName>
        <fullName evidence="6">Protein kinase domain-containing protein</fullName>
    </recommendedName>
</protein>
<dbReference type="GO" id="GO:0005524">
    <property type="term" value="F:ATP binding"/>
    <property type="evidence" value="ECO:0007669"/>
    <property type="project" value="UniProtKB-KW"/>
</dbReference>
<keyword evidence="5" id="KW-0067">ATP-binding</keyword>
<dbReference type="PANTHER" id="PTHR43895">
    <property type="entry name" value="CALCIUM/CALMODULIN-DEPENDENT PROTEIN KINASE KINASE-RELATED"/>
    <property type="match status" value="1"/>
</dbReference>
<gene>
    <name evidence="7" type="ORF">CMV_014677</name>
</gene>
<organism evidence="7 8">
    <name type="scientific">Castanea mollissima</name>
    <name type="common">Chinese chestnut</name>
    <dbReference type="NCBI Taxonomy" id="60419"/>
    <lineage>
        <taxon>Eukaryota</taxon>
        <taxon>Viridiplantae</taxon>
        <taxon>Streptophyta</taxon>
        <taxon>Embryophyta</taxon>
        <taxon>Tracheophyta</taxon>
        <taxon>Spermatophyta</taxon>
        <taxon>Magnoliopsida</taxon>
        <taxon>eudicotyledons</taxon>
        <taxon>Gunneridae</taxon>
        <taxon>Pentapetalae</taxon>
        <taxon>rosids</taxon>
        <taxon>fabids</taxon>
        <taxon>Fagales</taxon>
        <taxon>Fagaceae</taxon>
        <taxon>Castanea</taxon>
    </lineage>
</organism>
<dbReference type="SUPFAM" id="SSF56112">
    <property type="entry name" value="Protein kinase-like (PK-like)"/>
    <property type="match status" value="1"/>
</dbReference>
<evidence type="ECO:0000256" key="5">
    <source>
        <dbReference type="ARBA" id="ARBA00022840"/>
    </source>
</evidence>
<accession>A0A8J4VKT3</accession>
<evidence type="ECO:0000313" key="7">
    <source>
        <dbReference type="EMBL" id="KAF3960625.1"/>
    </source>
</evidence>
<sequence>MEVSCSGEEVARVYFQKLISAIDSATTVEPTTEISSQRTLLLDEEGNLKVADFSLNSFTKHLKQDGLLHTTCGTLAYVAPEVIGKKGYDGAKALWVVQV</sequence>
<dbReference type="Pfam" id="PF00069">
    <property type="entry name" value="Pkinase"/>
    <property type="match status" value="1"/>
</dbReference>
<evidence type="ECO:0000256" key="2">
    <source>
        <dbReference type="ARBA" id="ARBA00022679"/>
    </source>
</evidence>
<dbReference type="InterPro" id="IPR000719">
    <property type="entry name" value="Prot_kinase_dom"/>
</dbReference>
<dbReference type="AlphaFoldDB" id="A0A8J4VKT3"/>
<dbReference type="GO" id="GO:0004674">
    <property type="term" value="F:protein serine/threonine kinase activity"/>
    <property type="evidence" value="ECO:0007669"/>
    <property type="project" value="UniProtKB-KW"/>
</dbReference>
<dbReference type="InterPro" id="IPR011009">
    <property type="entry name" value="Kinase-like_dom_sf"/>
</dbReference>
<keyword evidence="4" id="KW-0418">Kinase</keyword>
<dbReference type="PROSITE" id="PS50011">
    <property type="entry name" value="PROTEIN_KINASE_DOM"/>
    <property type="match status" value="1"/>
</dbReference>
<keyword evidence="2" id="KW-0808">Transferase</keyword>
<evidence type="ECO:0000259" key="6">
    <source>
        <dbReference type="PROSITE" id="PS50011"/>
    </source>
</evidence>
<dbReference type="GO" id="GO:0007165">
    <property type="term" value="P:signal transduction"/>
    <property type="evidence" value="ECO:0007669"/>
    <property type="project" value="TreeGrafter"/>
</dbReference>
<keyword evidence="3" id="KW-0547">Nucleotide-binding</keyword>
<dbReference type="Proteomes" id="UP000737018">
    <property type="component" value="Unassembled WGS sequence"/>
</dbReference>
<feature type="domain" description="Protein kinase" evidence="6">
    <location>
        <begin position="1"/>
        <end position="99"/>
    </location>
</feature>
<evidence type="ECO:0000256" key="1">
    <source>
        <dbReference type="ARBA" id="ARBA00022527"/>
    </source>
</evidence>